<dbReference type="InterPro" id="IPR027417">
    <property type="entry name" value="P-loop_NTPase"/>
</dbReference>
<evidence type="ECO:0000256" key="11">
    <source>
        <dbReference type="ARBA" id="ARBA00023159"/>
    </source>
</evidence>
<dbReference type="GO" id="GO:0005524">
    <property type="term" value="F:ATP binding"/>
    <property type="evidence" value="ECO:0007669"/>
    <property type="project" value="UniProtKB-KW"/>
</dbReference>
<dbReference type="PANTHER" id="PTHR32071:SF95">
    <property type="entry name" value="DNA-BINDING TRANSCRIPTIONAL REGULATOR NTRC"/>
    <property type="match status" value="1"/>
</dbReference>
<proteinExistence type="predicted"/>
<evidence type="ECO:0000256" key="12">
    <source>
        <dbReference type="ARBA" id="ARBA00023163"/>
    </source>
</evidence>
<dbReference type="PROSITE" id="PS00675">
    <property type="entry name" value="SIGMA54_INTERACT_1"/>
    <property type="match status" value="1"/>
</dbReference>
<evidence type="ECO:0000256" key="3">
    <source>
        <dbReference type="ARBA" id="ARBA00022490"/>
    </source>
</evidence>
<dbReference type="EMBL" id="MFKF01000175">
    <property type="protein sequence ID" value="OGG51647.1"/>
    <property type="molecule type" value="Genomic_DNA"/>
</dbReference>
<organism evidence="19 20">
    <name type="scientific">Handelsmanbacteria sp. (strain RIFCSPLOWO2_12_FULL_64_10)</name>
    <dbReference type="NCBI Taxonomy" id="1817868"/>
    <lineage>
        <taxon>Bacteria</taxon>
        <taxon>Candidatus Handelsmaniibacteriota</taxon>
    </lineage>
</organism>
<dbReference type="GO" id="GO:0000160">
    <property type="term" value="P:phosphorelay signal transduction system"/>
    <property type="evidence" value="ECO:0007669"/>
    <property type="project" value="UniProtKB-KW"/>
</dbReference>
<dbReference type="SMART" id="SM00382">
    <property type="entry name" value="AAA"/>
    <property type="match status" value="1"/>
</dbReference>
<keyword evidence="11" id="KW-0010">Activator</keyword>
<feature type="modified residue" description="4-aspartylphosphate" evidence="16">
    <location>
        <position position="52"/>
    </location>
</feature>
<dbReference type="SUPFAM" id="SSF46689">
    <property type="entry name" value="Homeodomain-like"/>
    <property type="match status" value="1"/>
</dbReference>
<dbReference type="PROSITE" id="PS00676">
    <property type="entry name" value="SIGMA54_INTERACT_2"/>
    <property type="match status" value="1"/>
</dbReference>
<sequence>MQRVLVIDDNAAFRESVGLCLEARGFAVEAARNAEEGLRAACGGTPGLILLDVKLPDGSGLSVLRELQRREVPAPVVVMTGFPSSDTAIDALRMGATDYLSKPIPSESLIELARRLCRRPNARAQASCGEAGAPEDDLLVGQSPGMVEVFKAVGRAAPTGVPVLLRGESGTGKEPVARAIHRHSGRSGPFVAVNCSAVVETLAESELFGHERGAFTGAVERRRGRFELAAGGTLFLDEIGDAPASVQAKLLRALDRGEFERVGGRETLHAQARIVAATNRDLEEMVREGGFRADLYYRLSVVTISLPALRERPEDIPPLVRHLLRRVAPRVGRRAEGVSRSALLRLVEYPWPGNVRELENVLTRAVIRAGGGVVGDDDLPPLVAPEGRPGEEDLRPRTLAEVERIHIERMLRVAQGNRGRACDLLGITRPTLRRKMREYGL</sequence>
<protein>
    <recommendedName>
        <fullName evidence="2">DNA-binding transcriptional regulator NtrC</fullName>
    </recommendedName>
    <alternativeName>
        <fullName evidence="14">Nitrogen regulation protein NR(I)</fullName>
    </alternativeName>
    <alternativeName>
        <fullName evidence="15">Nitrogen regulator I</fullName>
    </alternativeName>
</protein>
<feature type="domain" description="Sigma-54 factor interaction" evidence="17">
    <location>
        <begin position="139"/>
        <end position="367"/>
    </location>
</feature>
<dbReference type="InterPro" id="IPR025943">
    <property type="entry name" value="Sigma_54_int_dom_ATP-bd_2"/>
</dbReference>
<gene>
    <name evidence="19" type="ORF">A3F84_01160</name>
</gene>
<dbReference type="Proteomes" id="UP000178606">
    <property type="component" value="Unassembled WGS sequence"/>
</dbReference>
<dbReference type="GO" id="GO:0006355">
    <property type="term" value="P:regulation of DNA-templated transcription"/>
    <property type="evidence" value="ECO:0007669"/>
    <property type="project" value="InterPro"/>
</dbReference>
<keyword evidence="7" id="KW-0067">ATP-binding</keyword>
<dbReference type="GO" id="GO:0005737">
    <property type="term" value="C:cytoplasm"/>
    <property type="evidence" value="ECO:0007669"/>
    <property type="project" value="UniProtKB-SubCell"/>
</dbReference>
<evidence type="ECO:0000259" key="17">
    <source>
        <dbReference type="PROSITE" id="PS50045"/>
    </source>
</evidence>
<evidence type="ECO:0000256" key="5">
    <source>
        <dbReference type="ARBA" id="ARBA00022553"/>
    </source>
</evidence>
<evidence type="ECO:0000256" key="15">
    <source>
        <dbReference type="ARBA" id="ARBA00031910"/>
    </source>
</evidence>
<feature type="domain" description="Response regulatory" evidence="18">
    <location>
        <begin position="3"/>
        <end position="117"/>
    </location>
</feature>
<reference evidence="19 20" key="1">
    <citation type="journal article" date="2016" name="Nat. Commun.">
        <title>Thousands of microbial genomes shed light on interconnected biogeochemical processes in an aquifer system.</title>
        <authorList>
            <person name="Anantharaman K."/>
            <person name="Brown C.T."/>
            <person name="Hug L.A."/>
            <person name="Sharon I."/>
            <person name="Castelle C.J."/>
            <person name="Probst A.J."/>
            <person name="Thomas B.C."/>
            <person name="Singh A."/>
            <person name="Wilkins M.J."/>
            <person name="Karaoz U."/>
            <person name="Brodie E.L."/>
            <person name="Williams K.H."/>
            <person name="Hubbard S.S."/>
            <person name="Banfield J.F."/>
        </authorList>
    </citation>
    <scope>NUCLEOTIDE SEQUENCE [LARGE SCALE GENOMIC DNA]</scope>
    <source>
        <strain evidence="20">RIFCSPLOWO2_12_FULL_64_10</strain>
    </source>
</reference>
<keyword evidence="12" id="KW-0804">Transcription</keyword>
<dbReference type="InterPro" id="IPR025662">
    <property type="entry name" value="Sigma_54_int_dom_ATP-bd_1"/>
</dbReference>
<evidence type="ECO:0000256" key="1">
    <source>
        <dbReference type="ARBA" id="ARBA00004496"/>
    </source>
</evidence>
<evidence type="ECO:0000256" key="13">
    <source>
        <dbReference type="ARBA" id="ARBA00023231"/>
    </source>
</evidence>
<dbReference type="Gene3D" id="3.40.50.300">
    <property type="entry name" value="P-loop containing nucleotide triphosphate hydrolases"/>
    <property type="match status" value="1"/>
</dbReference>
<evidence type="ECO:0000256" key="14">
    <source>
        <dbReference type="ARBA" id="ARBA00029881"/>
    </source>
</evidence>
<accession>A0A1F6CRB2</accession>
<evidence type="ECO:0000256" key="9">
    <source>
        <dbReference type="ARBA" id="ARBA00023015"/>
    </source>
</evidence>
<dbReference type="SUPFAM" id="SSF52172">
    <property type="entry name" value="CheY-like"/>
    <property type="match status" value="1"/>
</dbReference>
<dbReference type="CDD" id="cd00156">
    <property type="entry name" value="REC"/>
    <property type="match status" value="1"/>
</dbReference>
<dbReference type="Pfam" id="PF02954">
    <property type="entry name" value="HTH_8"/>
    <property type="match status" value="1"/>
</dbReference>
<dbReference type="Pfam" id="PF00072">
    <property type="entry name" value="Response_reg"/>
    <property type="match status" value="1"/>
</dbReference>
<keyword evidence="10" id="KW-0238">DNA-binding</keyword>
<dbReference type="Gene3D" id="1.10.10.60">
    <property type="entry name" value="Homeodomain-like"/>
    <property type="match status" value="1"/>
</dbReference>
<dbReference type="PROSITE" id="PS50110">
    <property type="entry name" value="RESPONSE_REGULATORY"/>
    <property type="match status" value="1"/>
</dbReference>
<evidence type="ECO:0000313" key="19">
    <source>
        <dbReference type="EMBL" id="OGG51647.1"/>
    </source>
</evidence>
<dbReference type="InterPro" id="IPR002078">
    <property type="entry name" value="Sigma_54_int"/>
</dbReference>
<evidence type="ECO:0000256" key="8">
    <source>
        <dbReference type="ARBA" id="ARBA00023012"/>
    </source>
</evidence>
<dbReference type="PRINTS" id="PR01590">
    <property type="entry name" value="HTHFIS"/>
</dbReference>
<keyword evidence="3" id="KW-0963">Cytoplasm</keyword>
<comment type="caution">
    <text evidence="19">The sequence shown here is derived from an EMBL/GenBank/DDBJ whole genome shotgun (WGS) entry which is preliminary data.</text>
</comment>
<evidence type="ECO:0000313" key="20">
    <source>
        <dbReference type="Proteomes" id="UP000178606"/>
    </source>
</evidence>
<dbReference type="Pfam" id="PF25601">
    <property type="entry name" value="AAA_lid_14"/>
    <property type="match status" value="1"/>
</dbReference>
<keyword evidence="6" id="KW-0547">Nucleotide-binding</keyword>
<dbReference type="InterPro" id="IPR011006">
    <property type="entry name" value="CheY-like_superfamily"/>
</dbReference>
<dbReference type="InterPro" id="IPR001789">
    <property type="entry name" value="Sig_transdc_resp-reg_receiver"/>
</dbReference>
<evidence type="ECO:0000259" key="18">
    <source>
        <dbReference type="PROSITE" id="PS50110"/>
    </source>
</evidence>
<dbReference type="AlphaFoldDB" id="A0A1F6CRB2"/>
<evidence type="ECO:0000256" key="16">
    <source>
        <dbReference type="PROSITE-ProRule" id="PRU00169"/>
    </source>
</evidence>
<evidence type="ECO:0000256" key="2">
    <source>
        <dbReference type="ARBA" id="ARBA00019059"/>
    </source>
</evidence>
<dbReference type="Pfam" id="PF00158">
    <property type="entry name" value="Sigma54_activat"/>
    <property type="match status" value="1"/>
</dbReference>
<evidence type="ECO:0000256" key="10">
    <source>
        <dbReference type="ARBA" id="ARBA00023125"/>
    </source>
</evidence>
<dbReference type="Gene3D" id="1.10.8.60">
    <property type="match status" value="1"/>
</dbReference>
<dbReference type="InterPro" id="IPR003593">
    <property type="entry name" value="AAA+_ATPase"/>
</dbReference>
<dbReference type="PROSITE" id="PS00688">
    <property type="entry name" value="SIGMA54_INTERACT_3"/>
    <property type="match status" value="1"/>
</dbReference>
<keyword evidence="4" id="KW-0678">Repressor</keyword>
<evidence type="ECO:0000256" key="6">
    <source>
        <dbReference type="ARBA" id="ARBA00022741"/>
    </source>
</evidence>
<dbReference type="CDD" id="cd00009">
    <property type="entry name" value="AAA"/>
    <property type="match status" value="1"/>
</dbReference>
<dbReference type="InterPro" id="IPR025944">
    <property type="entry name" value="Sigma_54_int_dom_CS"/>
</dbReference>
<keyword evidence="9" id="KW-0805">Transcription regulation</keyword>
<dbReference type="PROSITE" id="PS50045">
    <property type="entry name" value="SIGMA54_INTERACT_4"/>
    <property type="match status" value="1"/>
</dbReference>
<dbReference type="FunFam" id="3.40.50.300:FF:000006">
    <property type="entry name" value="DNA-binding transcriptional regulator NtrC"/>
    <property type="match status" value="1"/>
</dbReference>
<keyword evidence="8" id="KW-0902">Two-component regulatory system</keyword>
<keyword evidence="5 16" id="KW-0597">Phosphoprotein</keyword>
<evidence type="ECO:0000256" key="4">
    <source>
        <dbReference type="ARBA" id="ARBA00022491"/>
    </source>
</evidence>
<dbReference type="SMART" id="SM00448">
    <property type="entry name" value="REC"/>
    <property type="match status" value="1"/>
</dbReference>
<dbReference type="InterPro" id="IPR009057">
    <property type="entry name" value="Homeodomain-like_sf"/>
</dbReference>
<dbReference type="GO" id="GO:0043565">
    <property type="term" value="F:sequence-specific DNA binding"/>
    <property type="evidence" value="ECO:0007669"/>
    <property type="project" value="InterPro"/>
</dbReference>
<comment type="subcellular location">
    <subcellularLocation>
        <location evidence="1">Cytoplasm</location>
    </subcellularLocation>
</comment>
<dbReference type="SUPFAM" id="SSF52540">
    <property type="entry name" value="P-loop containing nucleoside triphosphate hydrolases"/>
    <property type="match status" value="1"/>
</dbReference>
<dbReference type="InterPro" id="IPR002197">
    <property type="entry name" value="HTH_Fis"/>
</dbReference>
<name>A0A1F6CRB2_HANXR</name>
<keyword evidence="13" id="KW-0535">Nitrogen fixation</keyword>
<dbReference type="Gene3D" id="3.40.50.2300">
    <property type="match status" value="1"/>
</dbReference>
<evidence type="ECO:0000256" key="7">
    <source>
        <dbReference type="ARBA" id="ARBA00022840"/>
    </source>
</evidence>
<dbReference type="PANTHER" id="PTHR32071">
    <property type="entry name" value="TRANSCRIPTIONAL REGULATORY PROTEIN"/>
    <property type="match status" value="1"/>
</dbReference>
<dbReference type="InterPro" id="IPR058031">
    <property type="entry name" value="AAA_lid_NorR"/>
</dbReference>